<proteinExistence type="inferred from homology"/>
<evidence type="ECO:0000313" key="6">
    <source>
        <dbReference type="EMBL" id="MDC3425502.1"/>
    </source>
</evidence>
<accession>A0A9X3WT64</accession>
<dbReference type="EMBL" id="JAMQKB010000016">
    <property type="protein sequence ID" value="MDC3425502.1"/>
    <property type="molecule type" value="Genomic_DNA"/>
</dbReference>
<evidence type="ECO:0000256" key="4">
    <source>
        <dbReference type="ARBA" id="ARBA00035176"/>
    </source>
</evidence>
<comment type="caution">
    <text evidence="6">The sequence shown here is derived from an EMBL/GenBank/DDBJ whole genome shotgun (WGS) entry which is preliminary data.</text>
</comment>
<comment type="similarity">
    <text evidence="1 5">Belongs to the bacterial ribosomal protein bL33 family.</text>
</comment>
<gene>
    <name evidence="5 6" type="primary">rpmG</name>
    <name evidence="6" type="ORF">NC797_13430</name>
</gene>
<dbReference type="HAMAP" id="MF_00294">
    <property type="entry name" value="Ribosomal_bL33"/>
    <property type="match status" value="1"/>
</dbReference>
<dbReference type="GO" id="GO:0005840">
    <property type="term" value="C:ribosome"/>
    <property type="evidence" value="ECO:0007669"/>
    <property type="project" value="UniProtKB-KW"/>
</dbReference>
<protein>
    <recommendedName>
        <fullName evidence="4 5">Large ribosomal subunit protein bL33</fullName>
    </recommendedName>
</protein>
<dbReference type="AlphaFoldDB" id="A0A9X3WT64"/>
<dbReference type="InterPro" id="IPR001705">
    <property type="entry name" value="Ribosomal_bL33"/>
</dbReference>
<dbReference type="GO" id="GO:0006412">
    <property type="term" value="P:translation"/>
    <property type="evidence" value="ECO:0007669"/>
    <property type="project" value="UniProtKB-UniRule"/>
</dbReference>
<evidence type="ECO:0000256" key="3">
    <source>
        <dbReference type="ARBA" id="ARBA00023274"/>
    </source>
</evidence>
<keyword evidence="3 5" id="KW-0687">Ribonucleoprotein</keyword>
<dbReference type="Pfam" id="PF00471">
    <property type="entry name" value="Ribosomal_L33"/>
    <property type="match status" value="1"/>
</dbReference>
<sequence length="48" mass="5898">MRKKFILECEICSSRNYRLDKKADQSERFILKKFCKRCGMQTLHRETK</sequence>
<keyword evidence="2 5" id="KW-0689">Ribosomal protein</keyword>
<evidence type="ECO:0000313" key="7">
    <source>
        <dbReference type="Proteomes" id="UP001145050"/>
    </source>
</evidence>
<name>A0A9X3WT64_9BACI</name>
<dbReference type="SUPFAM" id="SSF57829">
    <property type="entry name" value="Zn-binding ribosomal proteins"/>
    <property type="match status" value="1"/>
</dbReference>
<dbReference type="Gene3D" id="2.20.28.120">
    <property type="entry name" value="Ribosomal protein L33"/>
    <property type="match status" value="1"/>
</dbReference>
<dbReference type="NCBIfam" id="NF001764">
    <property type="entry name" value="PRK00504.1"/>
    <property type="match status" value="1"/>
</dbReference>
<dbReference type="GO" id="GO:0003735">
    <property type="term" value="F:structural constituent of ribosome"/>
    <property type="evidence" value="ECO:0007669"/>
    <property type="project" value="InterPro"/>
</dbReference>
<dbReference type="GO" id="GO:0005737">
    <property type="term" value="C:cytoplasm"/>
    <property type="evidence" value="ECO:0007669"/>
    <property type="project" value="UniProtKB-ARBA"/>
</dbReference>
<organism evidence="6 7">
    <name type="scientific">Terrihalobacillus insolitus</name>
    <dbReference type="NCBI Taxonomy" id="2950438"/>
    <lineage>
        <taxon>Bacteria</taxon>
        <taxon>Bacillati</taxon>
        <taxon>Bacillota</taxon>
        <taxon>Bacilli</taxon>
        <taxon>Bacillales</taxon>
        <taxon>Bacillaceae</taxon>
        <taxon>Terrihalobacillus</taxon>
    </lineage>
</organism>
<reference evidence="6" key="1">
    <citation type="submission" date="2022-06" db="EMBL/GenBank/DDBJ databases">
        <title>Aquibacillus sp. a new bacterium isolated from soil saline samples.</title>
        <authorList>
            <person name="Galisteo C."/>
            <person name="De La Haba R."/>
            <person name="Sanchez-Porro C."/>
            <person name="Ventosa A."/>
        </authorList>
    </citation>
    <scope>NUCLEOTIDE SEQUENCE</scope>
    <source>
        <strain evidence="6">3ASR75-11</strain>
    </source>
</reference>
<evidence type="ECO:0000256" key="1">
    <source>
        <dbReference type="ARBA" id="ARBA00007596"/>
    </source>
</evidence>
<dbReference type="InterPro" id="IPR011332">
    <property type="entry name" value="Ribosomal_zn-bd"/>
</dbReference>
<evidence type="ECO:0000256" key="5">
    <source>
        <dbReference type="HAMAP-Rule" id="MF_00294"/>
    </source>
</evidence>
<dbReference type="RefSeq" id="WP_272437373.1">
    <property type="nucleotide sequence ID" value="NZ_JAMQKB010000016.1"/>
</dbReference>
<dbReference type="GO" id="GO:1990904">
    <property type="term" value="C:ribonucleoprotein complex"/>
    <property type="evidence" value="ECO:0007669"/>
    <property type="project" value="UniProtKB-KW"/>
</dbReference>
<dbReference type="InterPro" id="IPR038584">
    <property type="entry name" value="Ribosomal_bL33_sf"/>
</dbReference>
<evidence type="ECO:0000256" key="2">
    <source>
        <dbReference type="ARBA" id="ARBA00022980"/>
    </source>
</evidence>
<dbReference type="Proteomes" id="UP001145050">
    <property type="component" value="Unassembled WGS sequence"/>
</dbReference>
<dbReference type="NCBIfam" id="TIGR01023">
    <property type="entry name" value="rpmG_bact"/>
    <property type="match status" value="1"/>
</dbReference>
<keyword evidence="7" id="KW-1185">Reference proteome</keyword>